<feature type="region of interest" description="Disordered" evidence="1">
    <location>
        <begin position="410"/>
        <end position="451"/>
    </location>
</feature>
<sequence>MPQTVISVSESVSPLYTVEREETAAQEQSVEEALIAAAAGVSVLPAECSGTDRDESTETADVVTTENTPHKSFEESVVSVTPVRSPIQMNMNEIADADDLNLVKEMPESLADNSELSPLAQVHPEEMLGFPSDQTSAAGGECPNTTDIGFITSGGIPCQEESLTETVKTTEMGTTSKVSSETSEISQTVTSVFEKVSPLCTVDGGGIAAQEPSVEEILNAAAAVLVAAAAAAAVESVMPPECSGSDNAECLETVQNVLKEDMGSVLSKHSGVNLDAKSASEPVDNMTPIKSPIQENMSETADADDLVEGMPESLADYSEPSPFRQEQPEETADSSDEHIVLTSPADEDGPKVTYTECITCDGEEAETALQEPSGEDALGAVESLLVTVAEVPQTDTLEVDWTLDTGLNREEAKAQQPSGDGALSVSPVVNKETESPVVNEETDSPEKGSFVLNRPFESSETETFEKLGIAEIVVPQDMGLVSVGCSRDITEGSLCQSAGDSIDHRESSPTGPSLKATNEIIETDYLSLVTEASDHVSDILEPSPLRKGLSEERMTSELSVDTPAQVFTASEEYPGEVVTICTGHIPSARIPTQEEDVSISRGTTDRGASPIFSPNTSSVSGCVHVSTQVSDMSVVVTASDTQGNQSPASSNHLPGPPCSAEEQQQHTPDSVAERGTLTPFNSPVLKGSVNQMWTLYDLHHSSDEGTFCTNILSQPPFNGSAYIHAFGPGHVLLAERSPQHSRLDLHQASEGLVEGTTQASDLHRHRAQDVAPTTEAACSVHPSASLRDTGTQEIILPNYLLCVDDKQATPLMGAPGGPAQSVRVRRDDASGLLSLTFPSAVLGGAQRRGGQSQFMQISTDQGHSVYSPAVLRIVTNPADQN</sequence>
<dbReference type="GeneID" id="116219539"/>
<gene>
    <name evidence="3" type="primary">LOC116219539</name>
</gene>
<accession>A0A8M1K7D1</accession>
<proteinExistence type="predicted"/>
<dbReference type="RefSeq" id="XP_042559722.1">
    <property type="nucleotide sequence ID" value="XM_042703788.1"/>
</dbReference>
<reference evidence="3" key="1">
    <citation type="submission" date="2025-08" db="UniProtKB">
        <authorList>
            <consortium name="RefSeq"/>
        </authorList>
    </citation>
    <scope>IDENTIFICATION</scope>
</reference>
<protein>
    <submittedName>
        <fullName evidence="3">Uncharacterized protein LOC116219539</fullName>
    </submittedName>
</protein>
<evidence type="ECO:0000313" key="3">
    <source>
        <dbReference type="RefSeq" id="XP_042559722.1"/>
    </source>
</evidence>
<dbReference type="OrthoDB" id="252964at2759"/>
<name>A0A8M1K7D1_CLUHA</name>
<feature type="compositionally biased region" description="Polar residues" evidence="1">
    <location>
        <begin position="639"/>
        <end position="652"/>
    </location>
</feature>
<dbReference type="AlphaFoldDB" id="A0A8M1K7D1"/>
<feature type="region of interest" description="Disordered" evidence="1">
    <location>
        <begin position="593"/>
        <end position="613"/>
    </location>
</feature>
<evidence type="ECO:0000256" key="1">
    <source>
        <dbReference type="SAM" id="MobiDB-lite"/>
    </source>
</evidence>
<keyword evidence="2" id="KW-1185">Reference proteome</keyword>
<evidence type="ECO:0000313" key="2">
    <source>
        <dbReference type="Proteomes" id="UP000515152"/>
    </source>
</evidence>
<organism evidence="2 3">
    <name type="scientific">Clupea harengus</name>
    <name type="common">Atlantic herring</name>
    <dbReference type="NCBI Taxonomy" id="7950"/>
    <lineage>
        <taxon>Eukaryota</taxon>
        <taxon>Metazoa</taxon>
        <taxon>Chordata</taxon>
        <taxon>Craniata</taxon>
        <taxon>Vertebrata</taxon>
        <taxon>Euteleostomi</taxon>
        <taxon>Actinopterygii</taxon>
        <taxon>Neopterygii</taxon>
        <taxon>Teleostei</taxon>
        <taxon>Clupei</taxon>
        <taxon>Clupeiformes</taxon>
        <taxon>Clupeoidei</taxon>
        <taxon>Clupeidae</taxon>
        <taxon>Clupea</taxon>
    </lineage>
</organism>
<feature type="region of interest" description="Disordered" evidence="1">
    <location>
        <begin position="639"/>
        <end position="683"/>
    </location>
</feature>
<feature type="region of interest" description="Disordered" evidence="1">
    <location>
        <begin position="313"/>
        <end position="352"/>
    </location>
</feature>
<dbReference type="KEGG" id="char:116219539"/>
<dbReference type="Proteomes" id="UP000515152">
    <property type="component" value="Chromosome 25"/>
</dbReference>